<keyword evidence="4" id="KW-1185">Reference proteome</keyword>
<gene>
    <name evidence="3" type="ORF">J2X20_000613</name>
</gene>
<name>A0ABU1YGJ5_ROSSA</name>
<organism evidence="3 4">
    <name type="scientific">Roseateles saccharophilus</name>
    <name type="common">Pseudomonas saccharophila</name>
    <dbReference type="NCBI Taxonomy" id="304"/>
    <lineage>
        <taxon>Bacteria</taxon>
        <taxon>Pseudomonadati</taxon>
        <taxon>Pseudomonadota</taxon>
        <taxon>Betaproteobacteria</taxon>
        <taxon>Burkholderiales</taxon>
        <taxon>Sphaerotilaceae</taxon>
        <taxon>Roseateles</taxon>
    </lineage>
</organism>
<reference evidence="3 4" key="1">
    <citation type="submission" date="2023-07" db="EMBL/GenBank/DDBJ databases">
        <title>Sorghum-associated microbial communities from plants grown in Nebraska, USA.</title>
        <authorList>
            <person name="Schachtman D."/>
        </authorList>
    </citation>
    <scope>NUCLEOTIDE SEQUENCE [LARGE SCALE GENOMIC DNA]</scope>
    <source>
        <strain evidence="3 4">BE314</strain>
    </source>
</reference>
<accession>A0ABU1YGJ5</accession>
<keyword evidence="2" id="KW-0732">Signal</keyword>
<evidence type="ECO:0000313" key="4">
    <source>
        <dbReference type="Proteomes" id="UP001180453"/>
    </source>
</evidence>
<dbReference type="Proteomes" id="UP001180453">
    <property type="component" value="Unassembled WGS sequence"/>
</dbReference>
<evidence type="ECO:0000256" key="1">
    <source>
        <dbReference type="SAM" id="MobiDB-lite"/>
    </source>
</evidence>
<comment type="caution">
    <text evidence="3">The sequence shown here is derived from an EMBL/GenBank/DDBJ whole genome shotgun (WGS) entry which is preliminary data.</text>
</comment>
<proteinExistence type="predicted"/>
<evidence type="ECO:0000256" key="2">
    <source>
        <dbReference type="SAM" id="SignalP"/>
    </source>
</evidence>
<evidence type="ECO:0000313" key="3">
    <source>
        <dbReference type="EMBL" id="MDR7267984.1"/>
    </source>
</evidence>
<sequence length="93" mass="9547">MAGFTTARLCVALILVCVCAAPSLAAAKPQAMGAKARNDSKPLRFDPPAAGPTQPGNAGYDACVDQPSPDGATIDCQALQRTAVAAKPKPRRR</sequence>
<dbReference type="RefSeq" id="WP_310260703.1">
    <property type="nucleotide sequence ID" value="NZ_JAVDXU010000001.1"/>
</dbReference>
<evidence type="ECO:0008006" key="5">
    <source>
        <dbReference type="Google" id="ProtNLM"/>
    </source>
</evidence>
<dbReference type="EMBL" id="JAVDXU010000001">
    <property type="protein sequence ID" value="MDR7267984.1"/>
    <property type="molecule type" value="Genomic_DNA"/>
</dbReference>
<feature type="signal peptide" evidence="2">
    <location>
        <begin position="1"/>
        <end position="25"/>
    </location>
</feature>
<protein>
    <recommendedName>
        <fullName evidence="5">Excalibur calcium-binding domain-containing protein</fullName>
    </recommendedName>
</protein>
<feature type="region of interest" description="Disordered" evidence="1">
    <location>
        <begin position="30"/>
        <end position="64"/>
    </location>
</feature>
<feature type="chain" id="PRO_5046707163" description="Excalibur calcium-binding domain-containing protein" evidence="2">
    <location>
        <begin position="26"/>
        <end position="93"/>
    </location>
</feature>